<dbReference type="InterPro" id="IPR005135">
    <property type="entry name" value="Endo/exonuclease/phosphatase"/>
</dbReference>
<feature type="compositionally biased region" description="Basic residues" evidence="1">
    <location>
        <begin position="72"/>
        <end position="81"/>
    </location>
</feature>
<name>A0A1J3DGA8_NOCCA</name>
<dbReference type="Pfam" id="PF03372">
    <property type="entry name" value="Exo_endo_phos"/>
    <property type="match status" value="1"/>
</dbReference>
<dbReference type="InterPro" id="IPR050410">
    <property type="entry name" value="CCR4/nocturin_mRNA_transcr"/>
</dbReference>
<evidence type="ECO:0000259" key="2">
    <source>
        <dbReference type="Pfam" id="PF03372"/>
    </source>
</evidence>
<accession>A0A1J3DGA8</accession>
<gene>
    <name evidence="3" type="ORF">GA_TR19325_c1_g1_i1_g.64029</name>
</gene>
<sequence length="463" mass="52745">MSGYKAENTVRQSITVTKRKRSSVSEPSLDLHEKSINQESIPRPLGALALKSHRYRAPESNRRSRKSERPSKSSRRRRRIKQERISRSVEREWVFSASNCRNLKDKLVLVSYNLLGVDNASNHMDLYYNIPPQHLEWSRRKHLICKEISRYNASILCLQEVDRFDDLDGLLKNSGFQGVHKSRTGEASDGCSIFWKDKLFKLLHHQEIEFDSFGLRNNVAQLCVLEMNCEDPKSKLRAQSSGHTSTSPRRLVVGNIHVLFNPKRGDIKLGQVRHFLERAYKLSQEWGNIPVAIAGDLNSTPKSAIYDFIASAVLDTQLHDRRQISGQSELHTKERSFRNHYAVSAAVSISRSQTNEWSQEELQLATGGQATTHVKHELKLHSAYTEVPGTLRTRDQCGEPLATTYHSKFLGTVDYIWHTKELVPVRVLETLPTDVLRRTGGLPSEKWGSDHLAIACELGFVSE</sequence>
<reference evidence="3" key="1">
    <citation type="submission" date="2016-07" db="EMBL/GenBank/DDBJ databases">
        <title>De novo transcriptome assembly of four accessions of the metal hyperaccumulator plant Noccaea caerulescens.</title>
        <authorList>
            <person name="Blande D."/>
            <person name="Halimaa P."/>
            <person name="Tervahauta A.I."/>
            <person name="Aarts M.G."/>
            <person name="Karenlampi S.O."/>
        </authorList>
    </citation>
    <scope>NUCLEOTIDE SEQUENCE</scope>
</reference>
<evidence type="ECO:0000313" key="3">
    <source>
        <dbReference type="EMBL" id="JAU19065.1"/>
    </source>
</evidence>
<dbReference type="PANTHER" id="PTHR12121:SF74">
    <property type="entry name" value="CARBON CATABOLITE REPRESSOR PROTEIN 4 HOMOLOG 5"/>
    <property type="match status" value="1"/>
</dbReference>
<dbReference type="PANTHER" id="PTHR12121">
    <property type="entry name" value="CARBON CATABOLITE REPRESSOR PROTEIN 4"/>
    <property type="match status" value="1"/>
</dbReference>
<dbReference type="SUPFAM" id="SSF56219">
    <property type="entry name" value="DNase I-like"/>
    <property type="match status" value="1"/>
</dbReference>
<dbReference type="EMBL" id="GEVI01013255">
    <property type="protein sequence ID" value="JAU19065.1"/>
    <property type="molecule type" value="Transcribed_RNA"/>
</dbReference>
<organism evidence="3">
    <name type="scientific">Noccaea caerulescens</name>
    <name type="common">Alpine penny-cress</name>
    <name type="synonym">Thlaspi caerulescens</name>
    <dbReference type="NCBI Taxonomy" id="107243"/>
    <lineage>
        <taxon>Eukaryota</taxon>
        <taxon>Viridiplantae</taxon>
        <taxon>Streptophyta</taxon>
        <taxon>Embryophyta</taxon>
        <taxon>Tracheophyta</taxon>
        <taxon>Spermatophyta</taxon>
        <taxon>Magnoliopsida</taxon>
        <taxon>eudicotyledons</taxon>
        <taxon>Gunneridae</taxon>
        <taxon>Pentapetalae</taxon>
        <taxon>rosids</taxon>
        <taxon>malvids</taxon>
        <taxon>Brassicales</taxon>
        <taxon>Brassicaceae</taxon>
        <taxon>Coluteocarpeae</taxon>
        <taxon>Noccaea</taxon>
    </lineage>
</organism>
<proteinExistence type="predicted"/>
<dbReference type="InterPro" id="IPR036691">
    <property type="entry name" value="Endo/exonu/phosph_ase_sf"/>
</dbReference>
<feature type="region of interest" description="Disordered" evidence="1">
    <location>
        <begin position="1"/>
        <end position="82"/>
    </location>
</feature>
<feature type="domain" description="Endonuclease/exonuclease/phosphatase" evidence="2">
    <location>
        <begin position="111"/>
        <end position="451"/>
    </location>
</feature>
<protein>
    <submittedName>
        <fullName evidence="3">Carbon catabolite repressor protein 4-like protein 5</fullName>
    </submittedName>
</protein>
<evidence type="ECO:0000256" key="1">
    <source>
        <dbReference type="SAM" id="MobiDB-lite"/>
    </source>
</evidence>
<dbReference type="Gene3D" id="3.60.10.10">
    <property type="entry name" value="Endonuclease/exonuclease/phosphatase"/>
    <property type="match status" value="1"/>
</dbReference>
<dbReference type="GO" id="GO:0000175">
    <property type="term" value="F:3'-5'-RNA exonuclease activity"/>
    <property type="evidence" value="ECO:0007669"/>
    <property type="project" value="TreeGrafter"/>
</dbReference>
<feature type="compositionally biased region" description="Basic and acidic residues" evidence="1">
    <location>
        <begin position="56"/>
        <end position="71"/>
    </location>
</feature>
<dbReference type="AlphaFoldDB" id="A0A1J3DGA8"/>